<dbReference type="EMBL" id="OJIN01000217">
    <property type="protein sequence ID" value="SPD75740.1"/>
    <property type="molecule type" value="Genomic_DNA"/>
</dbReference>
<gene>
    <name evidence="12" type="ORF">PITCH_A720080</name>
</gene>
<dbReference type="PANTHER" id="PTHR43065:SF10">
    <property type="entry name" value="PEROXIDE STRESS-ACTIVATED HISTIDINE KINASE MAK3"/>
    <property type="match status" value="1"/>
</dbReference>
<dbReference type="AlphaFoldDB" id="A0A445N208"/>
<evidence type="ECO:0000313" key="12">
    <source>
        <dbReference type="EMBL" id="SPD75740.1"/>
    </source>
</evidence>
<dbReference type="Gene3D" id="3.30.565.10">
    <property type="entry name" value="Histidine kinase-like ATPase, C-terminal domain"/>
    <property type="match status" value="1"/>
</dbReference>
<dbReference type="SUPFAM" id="SSF47384">
    <property type="entry name" value="Homodimeric domain of signal transducing histidine kinase"/>
    <property type="match status" value="1"/>
</dbReference>
<keyword evidence="10" id="KW-0812">Transmembrane</keyword>
<keyword evidence="7" id="KW-0067">ATP-binding</keyword>
<dbReference type="InterPro" id="IPR003661">
    <property type="entry name" value="HisK_dim/P_dom"/>
</dbReference>
<evidence type="ECO:0000256" key="2">
    <source>
        <dbReference type="ARBA" id="ARBA00012438"/>
    </source>
</evidence>
<dbReference type="SUPFAM" id="SSF55874">
    <property type="entry name" value="ATPase domain of HSP90 chaperone/DNA topoisomerase II/histidine kinase"/>
    <property type="match status" value="1"/>
</dbReference>
<accession>A0A445N208</accession>
<keyword evidence="4" id="KW-0808">Transferase</keyword>
<dbReference type="InterPro" id="IPR004358">
    <property type="entry name" value="Sig_transdc_His_kin-like_C"/>
</dbReference>
<evidence type="ECO:0000256" key="4">
    <source>
        <dbReference type="ARBA" id="ARBA00022679"/>
    </source>
</evidence>
<dbReference type="SMART" id="SM00388">
    <property type="entry name" value="HisKA"/>
    <property type="match status" value="1"/>
</dbReference>
<dbReference type="Pfam" id="PF02518">
    <property type="entry name" value="HATPase_c"/>
    <property type="match status" value="1"/>
</dbReference>
<proteinExistence type="predicted"/>
<evidence type="ECO:0000256" key="8">
    <source>
        <dbReference type="ARBA" id="ARBA00023012"/>
    </source>
</evidence>
<dbReference type="EC" id="2.7.13.3" evidence="2"/>
<feature type="coiled-coil region" evidence="9">
    <location>
        <begin position="233"/>
        <end position="260"/>
    </location>
</feature>
<dbReference type="InterPro" id="IPR036097">
    <property type="entry name" value="HisK_dim/P_sf"/>
</dbReference>
<dbReference type="Gene3D" id="1.10.287.130">
    <property type="match status" value="1"/>
</dbReference>
<evidence type="ECO:0000259" key="11">
    <source>
        <dbReference type="PROSITE" id="PS50109"/>
    </source>
</evidence>
<protein>
    <recommendedName>
        <fullName evidence="2">histidine kinase</fullName>
        <ecNumber evidence="2">2.7.13.3</ecNumber>
    </recommendedName>
</protein>
<evidence type="ECO:0000256" key="1">
    <source>
        <dbReference type="ARBA" id="ARBA00000085"/>
    </source>
</evidence>
<keyword evidence="8" id="KW-0902">Two-component regulatory system</keyword>
<dbReference type="Pfam" id="PF00512">
    <property type="entry name" value="HisKA"/>
    <property type="match status" value="1"/>
</dbReference>
<evidence type="ECO:0000256" key="5">
    <source>
        <dbReference type="ARBA" id="ARBA00022741"/>
    </source>
</evidence>
<dbReference type="PROSITE" id="PS50109">
    <property type="entry name" value="HIS_KIN"/>
    <property type="match status" value="1"/>
</dbReference>
<feature type="transmembrane region" description="Helical" evidence="10">
    <location>
        <begin position="20"/>
        <end position="39"/>
    </location>
</feature>
<keyword evidence="10" id="KW-1133">Transmembrane helix</keyword>
<dbReference type="PRINTS" id="PR00344">
    <property type="entry name" value="BCTRLSENSOR"/>
</dbReference>
<dbReference type="InterPro" id="IPR036890">
    <property type="entry name" value="HATPase_C_sf"/>
</dbReference>
<feature type="transmembrane region" description="Helical" evidence="10">
    <location>
        <begin position="212"/>
        <end position="233"/>
    </location>
</feature>
<keyword evidence="6 12" id="KW-0418">Kinase</keyword>
<keyword evidence="3" id="KW-0597">Phosphoprotein</keyword>
<dbReference type="InterPro" id="IPR005467">
    <property type="entry name" value="His_kinase_dom"/>
</dbReference>
<dbReference type="CDD" id="cd00082">
    <property type="entry name" value="HisKA"/>
    <property type="match status" value="1"/>
</dbReference>
<reference evidence="12" key="1">
    <citation type="submission" date="2018-01" db="EMBL/GenBank/DDBJ databases">
        <authorList>
            <person name="Regsiter A."/>
            <person name="William W."/>
        </authorList>
    </citation>
    <scope>NUCLEOTIDE SEQUENCE</scope>
    <source>
        <strain evidence="12">TRIP AH-1</strain>
    </source>
</reference>
<feature type="domain" description="Histidine kinase" evidence="11">
    <location>
        <begin position="269"/>
        <end position="476"/>
    </location>
</feature>
<evidence type="ECO:0000256" key="3">
    <source>
        <dbReference type="ARBA" id="ARBA00022553"/>
    </source>
</evidence>
<dbReference type="InterPro" id="IPR003594">
    <property type="entry name" value="HATPase_dom"/>
</dbReference>
<evidence type="ECO:0000256" key="10">
    <source>
        <dbReference type="SAM" id="Phobius"/>
    </source>
</evidence>
<dbReference type="GO" id="GO:0000155">
    <property type="term" value="F:phosphorelay sensor kinase activity"/>
    <property type="evidence" value="ECO:0007669"/>
    <property type="project" value="InterPro"/>
</dbReference>
<keyword evidence="9" id="KW-0175">Coiled coil</keyword>
<dbReference type="GO" id="GO:0005524">
    <property type="term" value="F:ATP binding"/>
    <property type="evidence" value="ECO:0007669"/>
    <property type="project" value="UniProtKB-KW"/>
</dbReference>
<dbReference type="SMART" id="SM00387">
    <property type="entry name" value="HATPase_c"/>
    <property type="match status" value="1"/>
</dbReference>
<evidence type="ECO:0000256" key="6">
    <source>
        <dbReference type="ARBA" id="ARBA00022777"/>
    </source>
</evidence>
<dbReference type="PANTHER" id="PTHR43065">
    <property type="entry name" value="SENSOR HISTIDINE KINASE"/>
    <property type="match status" value="1"/>
</dbReference>
<evidence type="ECO:0000256" key="7">
    <source>
        <dbReference type="ARBA" id="ARBA00022840"/>
    </source>
</evidence>
<sequence length="476" mass="53543">MQLNQRNANTEESRFRLVKFFAYTSLIVLIIFSFPFSVVTSQNAKDILMMSYENYAIMLGDNLSHQVFQNFVIPVASRFGKISLRQEEQQKWLDQIVRNTIHSFKIDEVNIYDIEQGLVAYSTDPKQIEKKVTENIGYKKAVKGEHSSGLISGGGYLWAFGIERLGAAKKLKTYIPFRGMDPFTGRKGDVLGVFEITQDLTEEYQSVIKLQYLIFGLSTLIMGLIFVALLLIVRKAERIIEQRTKEQMSLEAQLNQSERLAALGQMIAGVSHEIRNPLGIIRSTAELLGDLPGSDANQKKLSGLIIEASSRLNNIVTEFLDFARPQRPDIQECYLDEIIAKNLEFLQPELDKHGISVNNTISGRSIRLEADPHLLYRAFLNIFINAVQSMNGGGTISIRLDDDRHYYFLSIEDMGCGISNETMSKVFNPFYSTKDKGSGLGLPIVRNIVEAHNGAISLESEQGAGTKVIIKLPKER</sequence>
<name>A0A445N208_9BACT</name>
<comment type="catalytic activity">
    <reaction evidence="1">
        <text>ATP + protein L-histidine = ADP + protein N-phospho-L-histidine.</text>
        <dbReference type="EC" id="2.7.13.3"/>
    </reaction>
</comment>
<organism evidence="12">
    <name type="scientific">uncultured Desulfobacterium sp</name>
    <dbReference type="NCBI Taxonomy" id="201089"/>
    <lineage>
        <taxon>Bacteria</taxon>
        <taxon>Pseudomonadati</taxon>
        <taxon>Thermodesulfobacteriota</taxon>
        <taxon>Desulfobacteria</taxon>
        <taxon>Desulfobacterales</taxon>
        <taxon>Desulfobacteriaceae</taxon>
        <taxon>Desulfobacterium</taxon>
        <taxon>environmental samples</taxon>
    </lineage>
</organism>
<evidence type="ECO:0000256" key="9">
    <source>
        <dbReference type="SAM" id="Coils"/>
    </source>
</evidence>
<keyword evidence="10" id="KW-0472">Membrane</keyword>
<keyword evidence="5" id="KW-0547">Nucleotide-binding</keyword>